<feature type="region of interest" description="Disordered" evidence="1">
    <location>
        <begin position="25"/>
        <end position="64"/>
    </location>
</feature>
<evidence type="ECO:0000256" key="1">
    <source>
        <dbReference type="SAM" id="MobiDB-lite"/>
    </source>
</evidence>
<protein>
    <recommendedName>
        <fullName evidence="4">Cytochrome c domain-containing protein</fullName>
    </recommendedName>
</protein>
<evidence type="ECO:0000313" key="3">
    <source>
        <dbReference type="Proteomes" id="UP000662747"/>
    </source>
</evidence>
<proteinExistence type="predicted"/>
<sequence length="152" mass="15044">MSPRLLSRVVPLLVLAGLSLGHGGTNSEGGSGGCGGGGSDAHGGDEEHPKASGAACPEEGGPTAESFGRAFLETHCLPCHSASVTGAARAGAPVGVDFDTPGAVRLWARLIDAHTAAGPDAVNSEMPPLSSLPAPSLDERLMLGQWLACGAP</sequence>
<gene>
    <name evidence="2" type="ORF">JY651_44710</name>
</gene>
<accession>A0ABX7NTN4</accession>
<dbReference type="RefSeq" id="WP_206723737.1">
    <property type="nucleotide sequence ID" value="NZ_CP071090.1"/>
</dbReference>
<feature type="compositionally biased region" description="Gly residues" evidence="1">
    <location>
        <begin position="25"/>
        <end position="41"/>
    </location>
</feature>
<dbReference type="EMBL" id="CP071090">
    <property type="protein sequence ID" value="QSQ22160.1"/>
    <property type="molecule type" value="Genomic_DNA"/>
</dbReference>
<keyword evidence="3" id="KW-1185">Reference proteome</keyword>
<evidence type="ECO:0008006" key="4">
    <source>
        <dbReference type="Google" id="ProtNLM"/>
    </source>
</evidence>
<reference evidence="2 3" key="1">
    <citation type="submission" date="2021-02" db="EMBL/GenBank/DDBJ databases">
        <title>De Novo genome assembly of isolated myxobacteria.</title>
        <authorList>
            <person name="Stevens D.C."/>
        </authorList>
    </citation>
    <scope>NUCLEOTIDE SEQUENCE [LARGE SCALE GENOMIC DNA]</scope>
    <source>
        <strain evidence="3">SCPEA02</strain>
    </source>
</reference>
<name>A0ABX7NTN4_9BACT</name>
<dbReference type="SUPFAM" id="SSF46626">
    <property type="entry name" value="Cytochrome c"/>
    <property type="match status" value="1"/>
</dbReference>
<dbReference type="InterPro" id="IPR036909">
    <property type="entry name" value="Cyt_c-like_dom_sf"/>
</dbReference>
<organism evidence="2 3">
    <name type="scientific">Pyxidicoccus parkwayensis</name>
    <dbReference type="NCBI Taxonomy" id="2813578"/>
    <lineage>
        <taxon>Bacteria</taxon>
        <taxon>Pseudomonadati</taxon>
        <taxon>Myxococcota</taxon>
        <taxon>Myxococcia</taxon>
        <taxon>Myxococcales</taxon>
        <taxon>Cystobacterineae</taxon>
        <taxon>Myxococcaceae</taxon>
        <taxon>Pyxidicoccus</taxon>
    </lineage>
</organism>
<evidence type="ECO:0000313" key="2">
    <source>
        <dbReference type="EMBL" id="QSQ22160.1"/>
    </source>
</evidence>
<dbReference type="Proteomes" id="UP000662747">
    <property type="component" value="Chromosome"/>
</dbReference>